<dbReference type="Proteomes" id="UP000256310">
    <property type="component" value="Unassembled WGS sequence"/>
</dbReference>
<feature type="transmembrane region" description="Helical" evidence="1">
    <location>
        <begin position="68"/>
        <end position="87"/>
    </location>
</feature>
<feature type="transmembrane region" description="Helical" evidence="1">
    <location>
        <begin position="99"/>
        <end position="117"/>
    </location>
</feature>
<dbReference type="AlphaFoldDB" id="A0A3D9FDI0"/>
<evidence type="ECO:0008006" key="4">
    <source>
        <dbReference type="Google" id="ProtNLM"/>
    </source>
</evidence>
<comment type="caution">
    <text evidence="2">The sequence shown here is derived from an EMBL/GenBank/DDBJ whole genome shotgun (WGS) entry which is preliminary data.</text>
</comment>
<sequence>MADRIAWTILALVHLVPGIAFFAPSLVSRLYGVAAESPLFPLLHHRAALFGVVLLICIWAAFDPGVRQLATIATAVSMLSFLGIYWCAGQPASLRTIALIDLIGLPVLLFAGWRAFFST</sequence>
<reference evidence="2 3" key="1">
    <citation type="submission" date="2018-07" db="EMBL/GenBank/DDBJ databases">
        <title>Genomic Encyclopedia of Type Strains, Phase IV (KMG-IV): sequencing the most valuable type-strain genomes for metagenomic binning, comparative biology and taxonomic classification.</title>
        <authorList>
            <person name="Goeker M."/>
        </authorList>
    </citation>
    <scope>NUCLEOTIDE SEQUENCE [LARGE SCALE GENOMIC DNA]</scope>
    <source>
        <strain evidence="2 3">DSM 26725</strain>
    </source>
</reference>
<feature type="transmembrane region" description="Helical" evidence="1">
    <location>
        <begin position="39"/>
        <end position="62"/>
    </location>
</feature>
<evidence type="ECO:0000256" key="1">
    <source>
        <dbReference type="SAM" id="Phobius"/>
    </source>
</evidence>
<accession>A0A3D9FDI0</accession>
<dbReference type="RefSeq" id="WP_116235286.1">
    <property type="nucleotide sequence ID" value="NZ_QRDP01000004.1"/>
</dbReference>
<keyword evidence="1" id="KW-1133">Transmembrane helix</keyword>
<protein>
    <recommendedName>
        <fullName evidence="4">Phosphopantetheine adenylyltransferase</fullName>
    </recommendedName>
</protein>
<feature type="transmembrane region" description="Helical" evidence="1">
    <location>
        <begin position="6"/>
        <end position="27"/>
    </location>
</feature>
<evidence type="ECO:0000313" key="3">
    <source>
        <dbReference type="Proteomes" id="UP000256310"/>
    </source>
</evidence>
<gene>
    <name evidence="2" type="ORF">DFR46_0820</name>
</gene>
<keyword evidence="1" id="KW-0812">Transmembrane</keyword>
<keyword evidence="1" id="KW-0472">Membrane</keyword>
<proteinExistence type="predicted"/>
<name>A0A3D9FDI0_9SPHN</name>
<dbReference type="OrthoDB" id="7391202at2"/>
<keyword evidence="3" id="KW-1185">Reference proteome</keyword>
<dbReference type="EMBL" id="QRDP01000004">
    <property type="protein sequence ID" value="RED15813.1"/>
    <property type="molecule type" value="Genomic_DNA"/>
</dbReference>
<evidence type="ECO:0000313" key="2">
    <source>
        <dbReference type="EMBL" id="RED15813.1"/>
    </source>
</evidence>
<organism evidence="2 3">
    <name type="scientific">Parasphingopyxis lamellibrachiae</name>
    <dbReference type="NCBI Taxonomy" id="680125"/>
    <lineage>
        <taxon>Bacteria</taxon>
        <taxon>Pseudomonadati</taxon>
        <taxon>Pseudomonadota</taxon>
        <taxon>Alphaproteobacteria</taxon>
        <taxon>Sphingomonadales</taxon>
        <taxon>Sphingomonadaceae</taxon>
        <taxon>Parasphingopyxis</taxon>
    </lineage>
</organism>